<sequence length="670" mass="74336">MAQSDTVSPETSDNSSTINIAVISACSLIVIIVLFWAFVIWGRKNKVHHKYGVKDEYPLTKLSATDASPGIYCGNKLYYELELYIYLQMTLIFYLPGPAVNYSFGNSGKKDFKTLSNVTSFADKPRISLAEEKQSEKLEVPSGKFQANLPLPPGRVSISAPKPVPLVTETENPAPQVPASVTKDTEPATPVSGTPPPPSPKKHVAPPPPPKINLPPPPNPPKLGTGPKPPPGKVGFSANKGAGESDSQKAKLKPFFWDKVLANPEHSMVWNEIKSGSFQFNEEMMEDLFGYTSNNHKTENSSKKNQAAKEALQFTQIIDPKKSHNLSILLKAVNVTTQEVCDAIQEGNELPAELIETLLKMAPTSQEELKLRLYDEDISKLGPADRFVKTLIEIPFAYQRLEALLFMCSLQNEFGSLKESFKVLEVACTELKNSRLFLKLLEAVLKLGNRMNDGTFRGGAQAFKLDTLLKLSDVKGVDGKTTLLHFVVLEIIKSEGLRAARKLKDSSSMSDKKVEDMLKDSVQETPEHLRSLGLEVVSNLSNELANVKKAAAIDGDMLTNTVTKLGFSLKHNKDFLYNEMSSEEAECQFRSTLESFVRQTEFDIMWLLEEENRIGTLVKSTAEYFHGTPGKDEGMRLFIIVRDFLVMVDKVCQEVKKSGENPVKMFPKEA</sequence>
<proteinExistence type="inferred from homology"/>
<keyword evidence="4" id="KW-0472">Membrane</keyword>
<feature type="transmembrane region" description="Helical" evidence="4">
    <location>
        <begin position="83"/>
        <end position="104"/>
    </location>
</feature>
<evidence type="ECO:0000313" key="7">
    <source>
        <dbReference type="Proteomes" id="UP000077755"/>
    </source>
</evidence>
<name>A0AAF1B6G8_DAUCS</name>
<evidence type="ECO:0000259" key="5">
    <source>
        <dbReference type="PROSITE" id="PS51444"/>
    </source>
</evidence>
<dbReference type="GO" id="GO:0051015">
    <property type="term" value="F:actin filament binding"/>
    <property type="evidence" value="ECO:0007669"/>
    <property type="project" value="InterPro"/>
</dbReference>
<reference evidence="6" key="1">
    <citation type="journal article" date="2016" name="Nat. Genet.">
        <title>A high-quality carrot genome assembly provides new insights into carotenoid accumulation and asterid genome evolution.</title>
        <authorList>
            <person name="Iorizzo M."/>
            <person name="Ellison S."/>
            <person name="Senalik D."/>
            <person name="Zeng P."/>
            <person name="Satapoomin P."/>
            <person name="Huang J."/>
            <person name="Bowman M."/>
            <person name="Iovene M."/>
            <person name="Sanseverino W."/>
            <person name="Cavagnaro P."/>
            <person name="Yildiz M."/>
            <person name="Macko-Podgorni A."/>
            <person name="Moranska E."/>
            <person name="Grzebelus E."/>
            <person name="Grzebelus D."/>
            <person name="Ashrafi H."/>
            <person name="Zheng Z."/>
            <person name="Cheng S."/>
            <person name="Spooner D."/>
            <person name="Van Deynze A."/>
            <person name="Simon P."/>
        </authorList>
    </citation>
    <scope>NUCLEOTIDE SEQUENCE</scope>
    <source>
        <tissue evidence="6">Leaf</tissue>
    </source>
</reference>
<dbReference type="SUPFAM" id="SSF101447">
    <property type="entry name" value="Formin homology 2 domain (FH2 domain)"/>
    <property type="match status" value="1"/>
</dbReference>
<dbReference type="PANTHER" id="PTHR23213:SF393">
    <property type="entry name" value="FORMIN-LIKE PROTEIN"/>
    <property type="match status" value="1"/>
</dbReference>
<dbReference type="InterPro" id="IPR027643">
    <property type="entry name" value="Formin-like_plant"/>
</dbReference>
<reference evidence="6" key="2">
    <citation type="submission" date="2022-03" db="EMBL/GenBank/DDBJ databases">
        <title>Draft title - Genomic analysis of global carrot germplasm unveils the trajectory of domestication and the origin of high carotenoid orange carrot.</title>
        <authorList>
            <person name="Iorizzo M."/>
            <person name="Ellison S."/>
            <person name="Senalik D."/>
            <person name="Macko-Podgorni A."/>
            <person name="Grzebelus D."/>
            <person name="Bostan H."/>
            <person name="Rolling W."/>
            <person name="Curaba J."/>
            <person name="Simon P."/>
        </authorList>
    </citation>
    <scope>NUCLEOTIDE SEQUENCE</scope>
    <source>
        <tissue evidence="6">Leaf</tissue>
    </source>
</reference>
<dbReference type="GO" id="GO:0045010">
    <property type="term" value="P:actin nucleation"/>
    <property type="evidence" value="ECO:0007669"/>
    <property type="project" value="InterPro"/>
</dbReference>
<evidence type="ECO:0000256" key="4">
    <source>
        <dbReference type="SAM" id="Phobius"/>
    </source>
</evidence>
<accession>A0AAF1B6G8</accession>
<feature type="compositionally biased region" description="Pro residues" evidence="3">
    <location>
        <begin position="193"/>
        <end position="232"/>
    </location>
</feature>
<keyword evidence="4" id="KW-0812">Transmembrane</keyword>
<keyword evidence="4" id="KW-1133">Transmembrane helix</keyword>
<dbReference type="PANTHER" id="PTHR23213">
    <property type="entry name" value="FORMIN-RELATED"/>
    <property type="match status" value="1"/>
</dbReference>
<comment type="similarity">
    <text evidence="1">Belongs to the formin-like family. Class-I subfamily.</text>
</comment>
<evidence type="ECO:0000256" key="3">
    <source>
        <dbReference type="SAM" id="MobiDB-lite"/>
    </source>
</evidence>
<dbReference type="Pfam" id="PF02181">
    <property type="entry name" value="FH2"/>
    <property type="match status" value="1"/>
</dbReference>
<protein>
    <recommendedName>
        <fullName evidence="2">Formin-like protein</fullName>
    </recommendedName>
</protein>
<evidence type="ECO:0000256" key="2">
    <source>
        <dbReference type="RuleBase" id="RU361260"/>
    </source>
</evidence>
<dbReference type="AlphaFoldDB" id="A0AAF1B6G8"/>
<evidence type="ECO:0000256" key="1">
    <source>
        <dbReference type="ARBA" id="ARBA00025793"/>
    </source>
</evidence>
<keyword evidence="7" id="KW-1185">Reference proteome</keyword>
<dbReference type="InterPro" id="IPR015425">
    <property type="entry name" value="FH2_Formin"/>
</dbReference>
<dbReference type="Gene3D" id="1.20.58.2220">
    <property type="entry name" value="Formin, FH2 domain"/>
    <property type="match status" value="1"/>
</dbReference>
<feature type="domain" description="FH2" evidence="5">
    <location>
        <begin position="242"/>
        <end position="670"/>
    </location>
</feature>
<dbReference type="Proteomes" id="UP000077755">
    <property type="component" value="Chromosome 6"/>
</dbReference>
<dbReference type="SMART" id="SM00498">
    <property type="entry name" value="FH2"/>
    <property type="match status" value="1"/>
</dbReference>
<gene>
    <name evidence="6" type="ORF">DCAR_0625127</name>
</gene>
<feature type="transmembrane region" description="Helical" evidence="4">
    <location>
        <begin position="20"/>
        <end position="41"/>
    </location>
</feature>
<evidence type="ECO:0000313" key="6">
    <source>
        <dbReference type="EMBL" id="WOH05707.1"/>
    </source>
</evidence>
<dbReference type="PROSITE" id="PS51444">
    <property type="entry name" value="FH2"/>
    <property type="match status" value="1"/>
</dbReference>
<feature type="region of interest" description="Disordered" evidence="3">
    <location>
        <begin position="133"/>
        <end position="248"/>
    </location>
</feature>
<dbReference type="InterPro" id="IPR042201">
    <property type="entry name" value="FH2_Formin_sf"/>
</dbReference>
<dbReference type="EMBL" id="CP093348">
    <property type="protein sequence ID" value="WOH05707.1"/>
    <property type="molecule type" value="Genomic_DNA"/>
</dbReference>
<organism evidence="6 7">
    <name type="scientific">Daucus carota subsp. sativus</name>
    <name type="common">Carrot</name>
    <dbReference type="NCBI Taxonomy" id="79200"/>
    <lineage>
        <taxon>Eukaryota</taxon>
        <taxon>Viridiplantae</taxon>
        <taxon>Streptophyta</taxon>
        <taxon>Embryophyta</taxon>
        <taxon>Tracheophyta</taxon>
        <taxon>Spermatophyta</taxon>
        <taxon>Magnoliopsida</taxon>
        <taxon>eudicotyledons</taxon>
        <taxon>Gunneridae</taxon>
        <taxon>Pentapetalae</taxon>
        <taxon>asterids</taxon>
        <taxon>campanulids</taxon>
        <taxon>Apiales</taxon>
        <taxon>Apiaceae</taxon>
        <taxon>Apioideae</taxon>
        <taxon>Scandiceae</taxon>
        <taxon>Daucinae</taxon>
        <taxon>Daucus</taxon>
        <taxon>Daucus sect. Daucus</taxon>
    </lineage>
</organism>